<feature type="compositionally biased region" description="Basic and acidic residues" evidence="1">
    <location>
        <begin position="350"/>
        <end position="361"/>
    </location>
</feature>
<feature type="compositionally biased region" description="Low complexity" evidence="1">
    <location>
        <begin position="137"/>
        <end position="160"/>
    </location>
</feature>
<reference evidence="4" key="1">
    <citation type="journal article" date="2015" name="Proc. Natl. Acad. Sci. U.S.A.">
        <title>Genome sequencing of adzuki bean (Vigna angularis) provides insight into high starch and low fat accumulation and domestication.</title>
        <authorList>
            <person name="Yang K."/>
            <person name="Tian Z."/>
            <person name="Chen C."/>
            <person name="Luo L."/>
            <person name="Zhao B."/>
            <person name="Wang Z."/>
            <person name="Yu L."/>
            <person name="Li Y."/>
            <person name="Sun Y."/>
            <person name="Li W."/>
            <person name="Chen Y."/>
            <person name="Li Y."/>
            <person name="Zhang Y."/>
            <person name="Ai D."/>
            <person name="Zhao J."/>
            <person name="Shang C."/>
            <person name="Ma Y."/>
            <person name="Wu B."/>
            <person name="Wang M."/>
            <person name="Gao L."/>
            <person name="Sun D."/>
            <person name="Zhang P."/>
            <person name="Guo F."/>
            <person name="Wang W."/>
            <person name="Li Y."/>
            <person name="Wang J."/>
            <person name="Varshney R.K."/>
            <person name="Wang J."/>
            <person name="Ling H.Q."/>
            <person name="Wan P."/>
        </authorList>
    </citation>
    <scope>NUCLEOTIDE SEQUENCE</scope>
    <source>
        <strain evidence="4">cv. Jingnong 6</strain>
    </source>
</reference>
<accession>A0A0L9T6S8</accession>
<feature type="region of interest" description="Disordered" evidence="1">
    <location>
        <begin position="928"/>
        <end position="992"/>
    </location>
</feature>
<dbReference type="Gene3D" id="3.40.50.300">
    <property type="entry name" value="P-loop containing nucleotide triphosphate hydrolases"/>
    <property type="match status" value="1"/>
</dbReference>
<dbReference type="PANTHER" id="PTHR10887">
    <property type="entry name" value="DNA2/NAM7 HELICASE FAMILY"/>
    <property type="match status" value="1"/>
</dbReference>
<dbReference type="Gramene" id="KOM25814">
    <property type="protein sequence ID" value="KOM25814"/>
    <property type="gene ID" value="LR48_Vigan192s001200"/>
</dbReference>
<feature type="region of interest" description="Disordered" evidence="1">
    <location>
        <begin position="1"/>
        <end position="24"/>
    </location>
</feature>
<feature type="compositionally biased region" description="Basic and acidic residues" evidence="1">
    <location>
        <begin position="85"/>
        <end position="109"/>
    </location>
</feature>
<dbReference type="Pfam" id="PF13086">
    <property type="entry name" value="AAA_11"/>
    <property type="match status" value="1"/>
</dbReference>
<feature type="compositionally biased region" description="Polar residues" evidence="1">
    <location>
        <begin position="210"/>
        <end position="236"/>
    </location>
</feature>
<evidence type="ECO:0000313" key="4">
    <source>
        <dbReference type="Proteomes" id="UP000053144"/>
    </source>
</evidence>
<dbReference type="EMBL" id="KQ258289">
    <property type="protein sequence ID" value="KOM25814.1"/>
    <property type="molecule type" value="Genomic_DNA"/>
</dbReference>
<evidence type="ECO:0000259" key="2">
    <source>
        <dbReference type="Pfam" id="PF13086"/>
    </source>
</evidence>
<feature type="compositionally biased region" description="Acidic residues" evidence="1">
    <location>
        <begin position="126"/>
        <end position="135"/>
    </location>
</feature>
<feature type="region of interest" description="Disordered" evidence="1">
    <location>
        <begin position="65"/>
        <end position="249"/>
    </location>
</feature>
<dbReference type="InterPro" id="IPR027417">
    <property type="entry name" value="P-loop_NTPase"/>
</dbReference>
<dbReference type="STRING" id="3914.A0A0L9T6S8"/>
<dbReference type="OMA" id="PECFTTN"/>
<feature type="compositionally biased region" description="Basic and acidic residues" evidence="1">
    <location>
        <begin position="961"/>
        <end position="971"/>
    </location>
</feature>
<feature type="region of interest" description="Disordered" evidence="1">
    <location>
        <begin position="336"/>
        <end position="426"/>
    </location>
</feature>
<sequence length="992" mass="109513">MGSRGRPLFDLNEPPAEDNDDRDGIVCIQPQKTHPSANPHASELFATSTASQGIVNNHAFSHASSVSGFQPFVRPKSTGVPESDAELKRAGDQDTKVSSKSSKDEDVKVIDSLIQSSTNAQPTEREEGEWSDEDVFANANGGNNANANGGSNANANVGNNLPQRSQASEEVAASGMVDGGVVVASDGKHRNLKSSDSINDEKGSHASIGLESNSSEQKSNSIPNSESNIKSETSTDALEEPALVPKQKEVKGIEASHALRCANNPGKRKIDQRKEEMLGKKRNRQTMFLNLEDVKQAGPIKTSTPRRQNFSSSVVSRTIKEVRTIPAQVERVGIAKDQKLTETTSGEGSNHAEAHEPKSDCNGDTTGPLVRSRRLNSETEPPAEANLPPIPRQGSWKQLTDSRQQKNTLHSNRKLGLSGQSSNDVKLGNKKHLSIKKQTPINNQSQDTSVERLIREVTSEKFWHHPGWYDVKVLPVHEFKWSFKEGDVAILSSPRPGSVRSKQNNLSVAQDDGESEVTGRVVGTVRRHIPIDTRDPPGAILHYYVGDSYDPSRQVVDDDHIIRKLLSGSIWYLTVLGSLATTQREYVALHAFRRLNLQMQSAILQPSPEHFPKYEQQTPAMPECFTQNFVEYLRRTFNEPQLAAIQWAATHTAAGTSSGSTKRQEPWPFTLVQGPPGTGKTHTVWGMLNVIHLVQYQHYYTSLLKHVAPESYKQVNEINSDNVPTGSIDEVLQNMDQNLLRTLPKLVPKPRMLVCAPSNAATDELLARVLDRGFIDGEMKVYRPDVARVGVDSQTRAAQAVSVERRTEQLLIKSREEIMGWMHQLKNREAQLTQQLHCLHRDLNAAAAAVMGNANALVQSEDWAALINDAKSRNCYMDMDSLPKDFLVSKGPVYTSLPGKPSSNMRGMRSGGPRYRSMDMHMMESRLGAPSEDDENMGAPIGSRNGNHRQSRFSMENSIDDFDHGGDKSRDAWQYGIQKKQNSSGPMGKRDV</sequence>
<organism evidence="3 4">
    <name type="scientific">Phaseolus angularis</name>
    <name type="common">Azuki bean</name>
    <name type="synonym">Vigna angularis</name>
    <dbReference type="NCBI Taxonomy" id="3914"/>
    <lineage>
        <taxon>Eukaryota</taxon>
        <taxon>Viridiplantae</taxon>
        <taxon>Streptophyta</taxon>
        <taxon>Embryophyta</taxon>
        <taxon>Tracheophyta</taxon>
        <taxon>Spermatophyta</taxon>
        <taxon>Magnoliopsida</taxon>
        <taxon>eudicotyledons</taxon>
        <taxon>Gunneridae</taxon>
        <taxon>Pentapetalae</taxon>
        <taxon>rosids</taxon>
        <taxon>fabids</taxon>
        <taxon>Fabales</taxon>
        <taxon>Fabaceae</taxon>
        <taxon>Papilionoideae</taxon>
        <taxon>50 kb inversion clade</taxon>
        <taxon>NPAAA clade</taxon>
        <taxon>indigoferoid/millettioid clade</taxon>
        <taxon>Phaseoleae</taxon>
        <taxon>Vigna</taxon>
    </lineage>
</organism>
<dbReference type="InterPro" id="IPR041677">
    <property type="entry name" value="DNA2/NAM7_AAA_11"/>
</dbReference>
<dbReference type="InterPro" id="IPR045055">
    <property type="entry name" value="DNA2/NAM7-like"/>
</dbReference>
<dbReference type="GO" id="GO:0004386">
    <property type="term" value="F:helicase activity"/>
    <property type="evidence" value="ECO:0007669"/>
    <property type="project" value="InterPro"/>
</dbReference>
<evidence type="ECO:0000313" key="3">
    <source>
        <dbReference type="EMBL" id="KOM25814.1"/>
    </source>
</evidence>
<feature type="region of interest" description="Disordered" evidence="1">
    <location>
        <begin position="494"/>
        <end position="513"/>
    </location>
</feature>
<name>A0A0L9T6S8_PHAAN</name>
<dbReference type="Proteomes" id="UP000053144">
    <property type="component" value="Unassembled WGS sequence"/>
</dbReference>
<proteinExistence type="predicted"/>
<protein>
    <recommendedName>
        <fullName evidence="2">DNA2/NAM7 helicase helicase domain-containing protein</fullName>
    </recommendedName>
</protein>
<dbReference type="SUPFAM" id="SSF52540">
    <property type="entry name" value="P-loop containing nucleoside triphosphate hydrolases"/>
    <property type="match status" value="2"/>
</dbReference>
<dbReference type="AlphaFoldDB" id="A0A0L9T6S8"/>
<feature type="compositionally biased region" description="Polar residues" evidence="1">
    <location>
        <begin position="395"/>
        <end position="410"/>
    </location>
</feature>
<feature type="domain" description="DNA2/NAM7 helicase helicase" evidence="2">
    <location>
        <begin position="637"/>
        <end position="840"/>
    </location>
</feature>
<dbReference type="PANTHER" id="PTHR10887:SF525">
    <property type="entry name" value="P-LOOP CONTAINING NUCLEOSIDE TRIPHOSPHATE HYDROLASES SUPERFAMILY PROTEIN"/>
    <property type="match status" value="1"/>
</dbReference>
<evidence type="ECO:0000256" key="1">
    <source>
        <dbReference type="SAM" id="MobiDB-lite"/>
    </source>
</evidence>
<gene>
    <name evidence="3" type="ORF">LR48_Vigan192s001200</name>
</gene>
<feature type="compositionally biased region" description="Polar residues" evidence="1">
    <location>
        <begin position="113"/>
        <end position="122"/>
    </location>
</feature>